<dbReference type="Proteomes" id="UP000886857">
    <property type="component" value="Unassembled WGS sequence"/>
</dbReference>
<proteinExistence type="predicted"/>
<dbReference type="SUPFAM" id="SSF50475">
    <property type="entry name" value="FMN-binding split barrel"/>
    <property type="match status" value="1"/>
</dbReference>
<reference evidence="1" key="1">
    <citation type="submission" date="2020-10" db="EMBL/GenBank/DDBJ databases">
        <authorList>
            <person name="Gilroy R."/>
        </authorList>
    </citation>
    <scope>NUCLEOTIDE SEQUENCE</scope>
    <source>
        <strain evidence="1">10406</strain>
    </source>
</reference>
<dbReference type="InterPro" id="IPR024747">
    <property type="entry name" value="Pyridox_Oxase-rel"/>
</dbReference>
<gene>
    <name evidence="1" type="ORF">IAC73_00090</name>
</gene>
<dbReference type="EMBL" id="DVOE01000002">
    <property type="protein sequence ID" value="HIU98230.1"/>
    <property type="molecule type" value="Genomic_DNA"/>
</dbReference>
<dbReference type="Pfam" id="PF12900">
    <property type="entry name" value="Pyridox_ox_2"/>
    <property type="match status" value="1"/>
</dbReference>
<evidence type="ECO:0000313" key="2">
    <source>
        <dbReference type="Proteomes" id="UP000886857"/>
    </source>
</evidence>
<organism evidence="1 2">
    <name type="scientific">Candidatus Limadaptatus stercoripullorum</name>
    <dbReference type="NCBI Taxonomy" id="2840846"/>
    <lineage>
        <taxon>Bacteria</taxon>
        <taxon>Bacillati</taxon>
        <taxon>Bacillota</taxon>
        <taxon>Clostridia</taxon>
        <taxon>Eubacteriales</taxon>
        <taxon>Candidatus Limadaptatus</taxon>
    </lineage>
</organism>
<dbReference type="Gene3D" id="2.30.110.10">
    <property type="entry name" value="Electron Transport, Fmn-binding Protein, Chain A"/>
    <property type="match status" value="1"/>
</dbReference>
<evidence type="ECO:0000313" key="1">
    <source>
        <dbReference type="EMBL" id="HIU98230.1"/>
    </source>
</evidence>
<dbReference type="PANTHER" id="PTHR34071">
    <property type="entry name" value="5-NITROIMIDAZOLE ANTIBIOTICS RESISTANCE PROTEIN, NIMA-FAMILY-RELATED PROTEIN-RELATED"/>
    <property type="match status" value="1"/>
</dbReference>
<dbReference type="PANTHER" id="PTHR34071:SF2">
    <property type="entry name" value="FLAVIN-NUCLEOTIDE-BINDING PROTEIN"/>
    <property type="match status" value="1"/>
</dbReference>
<name>A0A9D1N950_9FIRM</name>
<comment type="caution">
    <text evidence="1">The sequence shown here is derived from an EMBL/GenBank/DDBJ whole genome shotgun (WGS) entry which is preliminary data.</text>
</comment>
<dbReference type="AlphaFoldDB" id="A0A9D1N950"/>
<accession>A0A9D1N950</accession>
<sequence length="153" mass="17133">MRRKDREMPREFALAVADKCEWTTVSFVTPEGEPYAVPVSAVRVGESLYFHSAREGRKAECIAACPKVHAVCVGDVERSRDKFTTGYECAMIEGVCREVTDEAEKLRALRAISEKYTPGIMSRFDEAVRASLPRTAVFRIDIENISGKAKILK</sequence>
<reference evidence="1" key="2">
    <citation type="journal article" date="2021" name="PeerJ">
        <title>Extensive microbial diversity within the chicken gut microbiome revealed by metagenomics and culture.</title>
        <authorList>
            <person name="Gilroy R."/>
            <person name="Ravi A."/>
            <person name="Getino M."/>
            <person name="Pursley I."/>
            <person name="Horton D.L."/>
            <person name="Alikhan N.F."/>
            <person name="Baker D."/>
            <person name="Gharbi K."/>
            <person name="Hall N."/>
            <person name="Watson M."/>
            <person name="Adriaenssens E.M."/>
            <person name="Foster-Nyarko E."/>
            <person name="Jarju S."/>
            <person name="Secka A."/>
            <person name="Antonio M."/>
            <person name="Oren A."/>
            <person name="Chaudhuri R.R."/>
            <person name="La Ragione R."/>
            <person name="Hildebrand F."/>
            <person name="Pallen M.J."/>
        </authorList>
    </citation>
    <scope>NUCLEOTIDE SEQUENCE</scope>
    <source>
        <strain evidence="1">10406</strain>
    </source>
</reference>
<protein>
    <submittedName>
        <fullName evidence="1">Pyridoxamine 5'-phosphate oxidase family protein</fullName>
    </submittedName>
</protein>
<dbReference type="InterPro" id="IPR012349">
    <property type="entry name" value="Split_barrel_FMN-bd"/>
</dbReference>